<proteinExistence type="predicted"/>
<dbReference type="Proteomes" id="UP001062846">
    <property type="component" value="Chromosome 10"/>
</dbReference>
<reference evidence="1" key="1">
    <citation type="submission" date="2022-02" db="EMBL/GenBank/DDBJ databases">
        <title>Plant Genome Project.</title>
        <authorList>
            <person name="Zhang R.-G."/>
        </authorList>
    </citation>
    <scope>NUCLEOTIDE SEQUENCE</scope>
    <source>
        <strain evidence="1">AT1</strain>
    </source>
</reference>
<keyword evidence="2" id="KW-1185">Reference proteome</keyword>
<sequence length="412" mass="44515">MDSGNSGSMQSSSDGGDDQEYDSRAASISTYFNPPPPPQPPPHHHNSTSPLPFDPNSLLNFDPIYTTPHPTQPFYRPSPPPPARFPPVPSENINTNTVTDTTTTTTQRTYPHHALQPRPNPKKKRSRASRRAPTTVLTTDTTNFRAMVQEFTGIPPPPFSSSSPFVRSSPLDLFGTPSSIRSNPFLLRPFAQKFQPPLLSSNSASHGAAVNYRMQNPVPSVGLDEFGLGHGLQNRENLFAVDGSERISMGWGGAGVGPVDSADQSHLRLVNGNYDYSHGSGDNGNGNLVNFAGSSSDFRGEKASDKICGRGEETKSVNPINQIRSWDSRLTMPLPSGNGCGSMKLARPTGEMAGYTDTFVAGPTSEMAGYTDTYMWLGRHQVGPTRGVTLHSATNLASCRHQVAWLGYARSN</sequence>
<organism evidence="1 2">
    <name type="scientific">Rhododendron molle</name>
    <name type="common">Chinese azalea</name>
    <name type="synonym">Azalea mollis</name>
    <dbReference type="NCBI Taxonomy" id="49168"/>
    <lineage>
        <taxon>Eukaryota</taxon>
        <taxon>Viridiplantae</taxon>
        <taxon>Streptophyta</taxon>
        <taxon>Embryophyta</taxon>
        <taxon>Tracheophyta</taxon>
        <taxon>Spermatophyta</taxon>
        <taxon>Magnoliopsida</taxon>
        <taxon>eudicotyledons</taxon>
        <taxon>Gunneridae</taxon>
        <taxon>Pentapetalae</taxon>
        <taxon>asterids</taxon>
        <taxon>Ericales</taxon>
        <taxon>Ericaceae</taxon>
        <taxon>Ericoideae</taxon>
        <taxon>Rhodoreae</taxon>
        <taxon>Rhododendron</taxon>
    </lineage>
</organism>
<accession>A0ACC0M635</accession>
<evidence type="ECO:0000313" key="2">
    <source>
        <dbReference type="Proteomes" id="UP001062846"/>
    </source>
</evidence>
<protein>
    <submittedName>
        <fullName evidence="1">Uncharacterized protein</fullName>
    </submittedName>
</protein>
<name>A0ACC0M635_RHOML</name>
<dbReference type="EMBL" id="CM046397">
    <property type="protein sequence ID" value="KAI8536221.1"/>
    <property type="molecule type" value="Genomic_DNA"/>
</dbReference>
<evidence type="ECO:0000313" key="1">
    <source>
        <dbReference type="EMBL" id="KAI8536221.1"/>
    </source>
</evidence>
<comment type="caution">
    <text evidence="1">The sequence shown here is derived from an EMBL/GenBank/DDBJ whole genome shotgun (WGS) entry which is preliminary data.</text>
</comment>
<gene>
    <name evidence="1" type="ORF">RHMOL_Rhmol10G0239300</name>
</gene>